<proteinExistence type="predicted"/>
<feature type="transmembrane region" description="Helical" evidence="1">
    <location>
        <begin position="20"/>
        <end position="40"/>
    </location>
</feature>
<dbReference type="KEGG" id="nou:Natoc_0155"/>
<protein>
    <submittedName>
        <fullName evidence="2">Uncharacterized protein</fullName>
    </submittedName>
</protein>
<dbReference type="GeneID" id="71811800"/>
<reference evidence="2 3" key="1">
    <citation type="submission" date="2012-11" db="EMBL/GenBank/DDBJ databases">
        <title>FINISHED of Natronococcus occultus SP4, DSM 3396.</title>
        <authorList>
            <consortium name="DOE Joint Genome Institute"/>
            <person name="Eisen J."/>
            <person name="Huntemann M."/>
            <person name="Wei C.-L."/>
            <person name="Han J."/>
            <person name="Detter J.C."/>
            <person name="Han C."/>
            <person name="Tapia R."/>
            <person name="Chen A."/>
            <person name="Kyrpides N."/>
            <person name="Mavromatis K."/>
            <person name="Markowitz V."/>
            <person name="Szeto E."/>
            <person name="Ivanova N."/>
            <person name="Mikhailova N."/>
            <person name="Ovchinnikova G."/>
            <person name="Pagani I."/>
            <person name="Pati A."/>
            <person name="Goodwin L."/>
            <person name="Nordberg H.P."/>
            <person name="Cantor M.N."/>
            <person name="Hua S.X."/>
            <person name="Woyke T."/>
            <person name="Eisen J."/>
            <person name="Klenk H.-P."/>
            <person name="Klenk H.-P."/>
        </authorList>
    </citation>
    <scope>NUCLEOTIDE SEQUENCE [LARGE SCALE GENOMIC DNA]</scope>
    <source>
        <strain evidence="2 3">SP4</strain>
    </source>
</reference>
<evidence type="ECO:0000313" key="2">
    <source>
        <dbReference type="EMBL" id="AGB36035.1"/>
    </source>
</evidence>
<dbReference type="AlphaFoldDB" id="L0JUR5"/>
<keyword evidence="1" id="KW-0812">Transmembrane</keyword>
<dbReference type="eggNOG" id="arCOG06357">
    <property type="taxonomic scope" value="Archaea"/>
</dbReference>
<organism evidence="2 3">
    <name type="scientific">Natronococcus occultus SP4</name>
    <dbReference type="NCBI Taxonomy" id="694430"/>
    <lineage>
        <taxon>Archaea</taxon>
        <taxon>Methanobacteriati</taxon>
        <taxon>Methanobacteriota</taxon>
        <taxon>Stenosarchaea group</taxon>
        <taxon>Halobacteria</taxon>
        <taxon>Halobacteriales</taxon>
        <taxon>Natrialbaceae</taxon>
        <taxon>Natronococcus</taxon>
    </lineage>
</organism>
<keyword evidence="1" id="KW-0472">Membrane</keyword>
<gene>
    <name evidence="2" type="ORF">Natoc_0155</name>
</gene>
<dbReference type="STRING" id="694430.Natoc_0155"/>
<accession>L0JUR5</accession>
<name>L0JUR5_9EURY</name>
<dbReference type="RefSeq" id="WP_015319492.1">
    <property type="nucleotide sequence ID" value="NC_019974.1"/>
</dbReference>
<dbReference type="HOGENOM" id="CLU_2893344_0_0_2"/>
<dbReference type="Proteomes" id="UP000010878">
    <property type="component" value="Chromosome"/>
</dbReference>
<sequence length="62" mass="6169">MASKQRTEADVATGTALESWQAGVVGGIAGAVAFGVLMAVQMPAMLEMGIPAMYGLEGGLVG</sequence>
<evidence type="ECO:0000256" key="1">
    <source>
        <dbReference type="SAM" id="Phobius"/>
    </source>
</evidence>
<evidence type="ECO:0000313" key="3">
    <source>
        <dbReference type="Proteomes" id="UP000010878"/>
    </source>
</evidence>
<keyword evidence="3" id="KW-1185">Reference proteome</keyword>
<keyword evidence="1" id="KW-1133">Transmembrane helix</keyword>
<dbReference type="EMBL" id="CP003929">
    <property type="protein sequence ID" value="AGB36035.1"/>
    <property type="molecule type" value="Genomic_DNA"/>
</dbReference>